<feature type="region of interest" description="Disordered" evidence="1">
    <location>
        <begin position="121"/>
        <end position="150"/>
    </location>
</feature>
<feature type="region of interest" description="Disordered" evidence="1">
    <location>
        <begin position="1"/>
        <end position="42"/>
    </location>
</feature>
<evidence type="ECO:0000313" key="3">
    <source>
        <dbReference type="EMBL" id="KAF9333323.1"/>
    </source>
</evidence>
<evidence type="ECO:0000313" key="4">
    <source>
        <dbReference type="Proteomes" id="UP000696485"/>
    </source>
</evidence>
<dbReference type="EMBL" id="JAAAUY010000209">
    <property type="protein sequence ID" value="KAF9333323.1"/>
    <property type="molecule type" value="Genomic_DNA"/>
</dbReference>
<dbReference type="AlphaFoldDB" id="A0A9P5SLU4"/>
<accession>A0A9P5SLU4</accession>
<reference evidence="3" key="1">
    <citation type="journal article" date="2020" name="Fungal Divers.">
        <title>Resolving the Mortierellaceae phylogeny through synthesis of multi-gene phylogenetics and phylogenomics.</title>
        <authorList>
            <person name="Vandepol N."/>
            <person name="Liber J."/>
            <person name="Desiro A."/>
            <person name="Na H."/>
            <person name="Kennedy M."/>
            <person name="Barry K."/>
            <person name="Grigoriev I.V."/>
            <person name="Miller A.N."/>
            <person name="O'Donnell K."/>
            <person name="Stajich J.E."/>
            <person name="Bonito G."/>
        </authorList>
    </citation>
    <scope>NUCLEOTIDE SEQUENCE</scope>
    <source>
        <strain evidence="3">NVP1</strain>
    </source>
</reference>
<comment type="caution">
    <text evidence="3">The sequence shown here is derived from an EMBL/GenBank/DDBJ whole genome shotgun (WGS) entry which is preliminary data.</text>
</comment>
<keyword evidence="2" id="KW-0472">Membrane</keyword>
<keyword evidence="4" id="KW-1185">Reference proteome</keyword>
<keyword evidence="2" id="KW-1133">Transmembrane helix</keyword>
<organism evidence="3 4">
    <name type="scientific">Podila minutissima</name>
    <dbReference type="NCBI Taxonomy" id="64525"/>
    <lineage>
        <taxon>Eukaryota</taxon>
        <taxon>Fungi</taxon>
        <taxon>Fungi incertae sedis</taxon>
        <taxon>Mucoromycota</taxon>
        <taxon>Mortierellomycotina</taxon>
        <taxon>Mortierellomycetes</taxon>
        <taxon>Mortierellales</taxon>
        <taxon>Mortierellaceae</taxon>
        <taxon>Podila</taxon>
    </lineage>
</organism>
<keyword evidence="2" id="KW-0812">Transmembrane</keyword>
<dbReference type="Proteomes" id="UP000696485">
    <property type="component" value="Unassembled WGS sequence"/>
</dbReference>
<evidence type="ECO:0000256" key="1">
    <source>
        <dbReference type="SAM" id="MobiDB-lite"/>
    </source>
</evidence>
<protein>
    <submittedName>
        <fullName evidence="3">Uncharacterized protein</fullName>
    </submittedName>
</protein>
<gene>
    <name evidence="3" type="ORF">BG006_003772</name>
</gene>
<name>A0A9P5SLU4_9FUNG</name>
<evidence type="ECO:0000256" key="2">
    <source>
        <dbReference type="SAM" id="Phobius"/>
    </source>
</evidence>
<proteinExistence type="predicted"/>
<sequence>MSDVEADVRVAIPPDHAGATPDTTPSVNDHEHRAAESDDDDDEEFGAFHCCEYNSDGITSRIVAIYRPGRPANRARDRPATSRKLEVFTEVGERCETAMMMICARIDDLFMSIPDQKKGPFVSLRSEGGSSGGLGASAGSNHDPSDEATDRVVSQRIDEIEEHVGEARVSMLQRIAEDRKAWKQWTKTVTAVVLIALVVILVLKPQLGL</sequence>
<feature type="transmembrane region" description="Helical" evidence="2">
    <location>
        <begin position="189"/>
        <end position="207"/>
    </location>
</feature>